<gene>
    <name evidence="1" type="ORF">BDCR2A_02058</name>
</gene>
<proteinExistence type="predicted"/>
<protein>
    <submittedName>
        <fullName evidence="1">Uncharacterized protein</fullName>
    </submittedName>
</protein>
<sequence length="33" mass="4056">MTNDNSQKYLNKDDFFCYKFKNTKSLEFTSIHF</sequence>
<dbReference type="AlphaFoldDB" id="W6TFK3"/>
<dbReference type="EMBL" id="AZIT01000132">
    <property type="protein sequence ID" value="ETZ17028.1"/>
    <property type="molecule type" value="Genomic_DNA"/>
</dbReference>
<accession>W6TFK3</accession>
<evidence type="ECO:0000313" key="2">
    <source>
        <dbReference type="Proteomes" id="UP000019148"/>
    </source>
</evidence>
<dbReference type="Proteomes" id="UP000019148">
    <property type="component" value="Unassembled WGS sequence"/>
</dbReference>
<reference evidence="1 2" key="1">
    <citation type="submission" date="2013-12" db="EMBL/GenBank/DDBJ databases">
        <title>Comparative genomics of relapsing fever spirochetes.</title>
        <authorList>
            <person name="Schwan T.G."/>
            <person name="Raffel S.J."/>
            <person name="Porcella S.F."/>
        </authorList>
    </citation>
    <scope>NUCLEOTIDE SEQUENCE [LARGE SCALE GENOMIC DNA]</scope>
    <source>
        <strain evidence="1 2">CR2A</strain>
    </source>
</reference>
<name>W6TFK3_9SPIR</name>
<comment type="caution">
    <text evidence="1">The sequence shown here is derived from an EMBL/GenBank/DDBJ whole genome shotgun (WGS) entry which is preliminary data.</text>
</comment>
<evidence type="ECO:0000313" key="1">
    <source>
        <dbReference type="EMBL" id="ETZ17028.1"/>
    </source>
</evidence>
<organism evidence="1 2">
    <name type="scientific">Borrelia duttonii CR2A</name>
    <dbReference type="NCBI Taxonomy" id="1432657"/>
    <lineage>
        <taxon>Bacteria</taxon>
        <taxon>Pseudomonadati</taxon>
        <taxon>Spirochaetota</taxon>
        <taxon>Spirochaetia</taxon>
        <taxon>Spirochaetales</taxon>
        <taxon>Borreliaceae</taxon>
        <taxon>Borrelia</taxon>
    </lineage>
</organism>